<evidence type="ECO:0000313" key="8">
    <source>
        <dbReference type="Proteomes" id="UP000258613"/>
    </source>
</evidence>
<dbReference type="Proteomes" id="UP000258613">
    <property type="component" value="Chromosome"/>
</dbReference>
<evidence type="ECO:0000256" key="1">
    <source>
        <dbReference type="ARBA" id="ARBA00010014"/>
    </source>
</evidence>
<feature type="region of interest" description="Disordered" evidence="5">
    <location>
        <begin position="127"/>
        <end position="149"/>
    </location>
</feature>
<feature type="region of interest" description="Disordered" evidence="5">
    <location>
        <begin position="84"/>
        <end position="104"/>
    </location>
</feature>
<dbReference type="AlphaFoldDB" id="A0A346PLL6"/>
<dbReference type="InterPro" id="IPR018277">
    <property type="entry name" value="Ribosomal_eS19_CS"/>
</dbReference>
<dbReference type="EMBL" id="CP027033">
    <property type="protein sequence ID" value="AXR80411.1"/>
    <property type="molecule type" value="Genomic_DNA"/>
</dbReference>
<keyword evidence="8" id="KW-1185">Reference proteome</keyword>
<dbReference type="Gene3D" id="1.10.10.10">
    <property type="entry name" value="Winged helix-like DNA-binding domain superfamily/Winged helix DNA-binding domain"/>
    <property type="match status" value="1"/>
</dbReference>
<dbReference type="InterPro" id="IPR001266">
    <property type="entry name" value="Ribosomal_eS19"/>
</dbReference>
<dbReference type="InterPro" id="IPR036388">
    <property type="entry name" value="WH-like_DNA-bd_sf"/>
</dbReference>
<dbReference type="KEGG" id="nag:AArcMg_0388"/>
<gene>
    <name evidence="4" type="primary">rps19e</name>
    <name evidence="6" type="ORF">AArc1_0396</name>
    <name evidence="7" type="ORF">AArcMg_0388</name>
</gene>
<dbReference type="EMBL" id="CP024047">
    <property type="protein sequence ID" value="AXR76740.1"/>
    <property type="molecule type" value="Genomic_DNA"/>
</dbReference>
<evidence type="ECO:0000256" key="5">
    <source>
        <dbReference type="SAM" id="MobiDB-lite"/>
    </source>
</evidence>
<reference evidence="9" key="1">
    <citation type="submission" date="2017-10" db="EMBL/GenBank/DDBJ databases">
        <title>Phenotypic and genomic properties of facultatively anaerobic sulfur-reducing natronoarchaea from hypersaline soda lakes.</title>
        <authorList>
            <person name="Sorokin D.Y."/>
            <person name="Kublanov I.V."/>
            <person name="Roman P."/>
            <person name="Sinninghe Damste J.S."/>
            <person name="Golyshin P.N."/>
            <person name="Rojo D."/>
            <person name="Ciordia S."/>
            <person name="Mena Md.C."/>
            <person name="Ferrer M."/>
            <person name="Messina E."/>
            <person name="Smedile F."/>
            <person name="La Spada G."/>
            <person name="La Cono V."/>
            <person name="Yakimov M.M."/>
        </authorList>
    </citation>
    <scope>NUCLEOTIDE SEQUENCE [LARGE SCALE GENOMIC DNA]</scope>
    <source>
        <strain evidence="9">AArc1</strain>
    </source>
</reference>
<dbReference type="KEGG" id="nan:AArc1_0396"/>
<dbReference type="PANTHER" id="PTHR11710:SF0">
    <property type="entry name" value="40S RIBOSOMAL PROTEIN S19"/>
    <property type="match status" value="1"/>
</dbReference>
<reference evidence="8" key="2">
    <citation type="submission" date="2018-02" db="EMBL/GenBank/DDBJ databases">
        <title>Phenotypic and genomic properties of facultatively anaerobic sulfur-reducing natronoarchaea from hypersaline soda lakes.</title>
        <authorList>
            <person name="Sorokin D.Y."/>
            <person name="Kublanov I.V."/>
            <person name="Roman P."/>
            <person name="Sinninghe Damste J.S."/>
            <person name="Golyshin P.N."/>
            <person name="Rojo D."/>
            <person name="Ciordia S."/>
            <person name="Mena M.D.C."/>
            <person name="Ferrer M."/>
            <person name="Messina E."/>
            <person name="Smedile F."/>
            <person name="La Spada G."/>
            <person name="La Cono V."/>
            <person name="Yakimov M.M."/>
        </authorList>
    </citation>
    <scope>NUCLEOTIDE SEQUENCE [LARGE SCALE GENOMIC DNA]</scope>
    <source>
        <strain evidence="8">AArc-Mg</strain>
    </source>
</reference>
<comment type="subunit">
    <text evidence="4">Part of the 30S ribosomal subunit.</text>
</comment>
<dbReference type="SMART" id="SM01413">
    <property type="entry name" value="Ribosomal_S19e"/>
    <property type="match status" value="1"/>
</dbReference>
<dbReference type="Proteomes" id="UP000258707">
    <property type="component" value="Chromosome"/>
</dbReference>
<dbReference type="InterPro" id="IPR036390">
    <property type="entry name" value="WH_DNA-bd_sf"/>
</dbReference>
<dbReference type="SUPFAM" id="SSF46785">
    <property type="entry name" value="Winged helix' DNA-binding domain"/>
    <property type="match status" value="1"/>
</dbReference>
<dbReference type="GO" id="GO:0003735">
    <property type="term" value="F:structural constituent of ribosome"/>
    <property type="evidence" value="ECO:0007669"/>
    <property type="project" value="InterPro"/>
</dbReference>
<evidence type="ECO:0000313" key="7">
    <source>
        <dbReference type="EMBL" id="AXR80411.1"/>
    </source>
</evidence>
<evidence type="ECO:0000256" key="4">
    <source>
        <dbReference type="HAMAP-Rule" id="MF_01474"/>
    </source>
</evidence>
<dbReference type="GO" id="GO:0000028">
    <property type="term" value="P:ribosomal small subunit assembly"/>
    <property type="evidence" value="ECO:0007669"/>
    <property type="project" value="TreeGrafter"/>
</dbReference>
<evidence type="ECO:0000256" key="3">
    <source>
        <dbReference type="ARBA" id="ARBA00023274"/>
    </source>
</evidence>
<proteinExistence type="inferred from homology"/>
<comment type="similarity">
    <text evidence="1 4">Belongs to the eukaryotic ribosomal protein eS19 family.</text>
</comment>
<accession>A0A346PLL6</accession>
<dbReference type="GO" id="GO:0022627">
    <property type="term" value="C:cytosolic small ribosomal subunit"/>
    <property type="evidence" value="ECO:0007669"/>
    <property type="project" value="TreeGrafter"/>
</dbReference>
<dbReference type="PROSITE" id="PS00628">
    <property type="entry name" value="RIBOSOMAL_S19E"/>
    <property type="match status" value="1"/>
</dbReference>
<evidence type="ECO:0000313" key="6">
    <source>
        <dbReference type="EMBL" id="AXR76740.1"/>
    </source>
</evidence>
<dbReference type="InterPro" id="IPR027548">
    <property type="entry name" value="Ribosomal_eS19_archaeal"/>
</dbReference>
<protein>
    <recommendedName>
        <fullName evidence="4">Small ribosomal subunit protein eS19</fullName>
    </recommendedName>
</protein>
<keyword evidence="3 4" id="KW-0687">Ribonucleoprotein</keyword>
<feature type="compositionally biased region" description="Basic and acidic residues" evidence="5">
    <location>
        <begin position="131"/>
        <end position="143"/>
    </location>
</feature>
<comment type="function">
    <text evidence="4">May be involved in maturation of the 30S ribosomal subunit.</text>
</comment>
<dbReference type="PANTHER" id="PTHR11710">
    <property type="entry name" value="40S RIBOSOMAL PROTEIN S19"/>
    <property type="match status" value="1"/>
</dbReference>
<dbReference type="Pfam" id="PF01090">
    <property type="entry name" value="Ribosomal_S19e"/>
    <property type="match status" value="1"/>
</dbReference>
<evidence type="ECO:0000313" key="9">
    <source>
        <dbReference type="Proteomes" id="UP000258707"/>
    </source>
</evidence>
<accession>A0A346PB45</accession>
<organism evidence="7 8">
    <name type="scientific">Natrarchaeobaculum sulfurireducens</name>
    <dbReference type="NCBI Taxonomy" id="2044521"/>
    <lineage>
        <taxon>Archaea</taxon>
        <taxon>Methanobacteriati</taxon>
        <taxon>Methanobacteriota</taxon>
        <taxon>Stenosarchaea group</taxon>
        <taxon>Halobacteria</taxon>
        <taxon>Halobacteriales</taxon>
        <taxon>Natrialbaceae</taxon>
        <taxon>Natrarchaeobaculum</taxon>
    </lineage>
</organism>
<keyword evidence="2 4" id="KW-0689">Ribosomal protein</keyword>
<name>A0A346PLL6_9EURY</name>
<dbReference type="GO" id="GO:0003723">
    <property type="term" value="F:RNA binding"/>
    <property type="evidence" value="ECO:0007669"/>
    <property type="project" value="TreeGrafter"/>
</dbReference>
<evidence type="ECO:0000256" key="2">
    <source>
        <dbReference type="ARBA" id="ARBA00022980"/>
    </source>
</evidence>
<sequence>MLLNAAKGNLTPMATMYDVPVDDLIEALADELEDELEEPEWNQFAKAGVDRELPPEQENFWAIRAASLLRKVADRGPIGVERLSTEYGGSKNGSNRYQVAPDKRADGSRNVIRTILQQLEEQDLVETAEGQGRRITPEGRSLLDETAGTVLEDLDRPELERYA</sequence>
<reference evidence="7" key="3">
    <citation type="journal article" date="2019" name="Int. J. Syst. Evol. Microbiol.">
        <title>Natronolimnobius sulfurireducens sp. nov. and Halalkaliarchaeum desulfuricum gen. nov., sp. nov., the first sulfur-respiring alkaliphilic haloarchaea from hypersaline alkaline lakes.</title>
        <authorList>
            <person name="Sorokin D.Y."/>
            <person name="Yakimov M."/>
            <person name="Messina E."/>
            <person name="Merkel A.Y."/>
            <person name="Bale N.J."/>
            <person name="Sinninghe Damste J.S."/>
        </authorList>
    </citation>
    <scope>NUCLEOTIDE SEQUENCE</scope>
    <source>
        <strain evidence="7">AArc-Mg</strain>
        <strain evidence="6">AArc1</strain>
    </source>
</reference>
<dbReference type="HAMAP" id="MF_01474">
    <property type="entry name" value="Ribosomal_eS19"/>
    <property type="match status" value="1"/>
</dbReference>
<dbReference type="GO" id="GO:0006412">
    <property type="term" value="P:translation"/>
    <property type="evidence" value="ECO:0007669"/>
    <property type="project" value="UniProtKB-UniRule"/>
</dbReference>
<dbReference type="NCBIfam" id="NF006811">
    <property type="entry name" value="PRK09333.1"/>
    <property type="match status" value="1"/>
</dbReference>